<dbReference type="InterPro" id="IPR036264">
    <property type="entry name" value="Bact_exopeptidase_dim_dom"/>
</dbReference>
<protein>
    <submittedName>
        <fullName evidence="4">Amidohydrolase</fullName>
    </submittedName>
</protein>
<feature type="binding site" evidence="2">
    <location>
        <position position="346"/>
    </location>
    <ligand>
        <name>Mn(2+)</name>
        <dbReference type="ChEBI" id="CHEBI:29035"/>
        <label>2</label>
    </ligand>
</feature>
<evidence type="ECO:0000256" key="1">
    <source>
        <dbReference type="ARBA" id="ARBA00022801"/>
    </source>
</evidence>
<comment type="cofactor">
    <cofactor evidence="2">
        <name>Mn(2+)</name>
        <dbReference type="ChEBI" id="CHEBI:29035"/>
    </cofactor>
    <text evidence="2">The Mn(2+) ion enhances activity.</text>
</comment>
<keyword evidence="5" id="KW-1185">Reference proteome</keyword>
<keyword evidence="2" id="KW-0479">Metal-binding</keyword>
<dbReference type="EMBL" id="FUXX01000052">
    <property type="protein sequence ID" value="SKA68895.1"/>
    <property type="molecule type" value="Genomic_DNA"/>
</dbReference>
<dbReference type="Pfam" id="PF07687">
    <property type="entry name" value="M20_dimer"/>
    <property type="match status" value="1"/>
</dbReference>
<dbReference type="NCBIfam" id="TIGR01891">
    <property type="entry name" value="amidohydrolases"/>
    <property type="match status" value="1"/>
</dbReference>
<dbReference type="PIRSF" id="PIRSF005962">
    <property type="entry name" value="Pept_M20D_amidohydro"/>
    <property type="match status" value="1"/>
</dbReference>
<feature type="binding site" evidence="2">
    <location>
        <position position="154"/>
    </location>
    <ligand>
        <name>Mn(2+)</name>
        <dbReference type="ChEBI" id="CHEBI:29035"/>
        <label>2</label>
    </ligand>
</feature>
<feature type="binding site" evidence="2">
    <location>
        <position position="130"/>
    </location>
    <ligand>
        <name>Mn(2+)</name>
        <dbReference type="ChEBI" id="CHEBI:29035"/>
        <label>2</label>
    </ligand>
</feature>
<dbReference type="GO" id="GO:0019877">
    <property type="term" value="P:diaminopimelate biosynthetic process"/>
    <property type="evidence" value="ECO:0007669"/>
    <property type="project" value="UniProtKB-ARBA"/>
</dbReference>
<feature type="domain" description="Peptidase M20 dimerisation" evidence="3">
    <location>
        <begin position="178"/>
        <end position="270"/>
    </location>
</feature>
<name>A0A1T4VVQ3_9GAMM</name>
<dbReference type="InterPro" id="IPR011650">
    <property type="entry name" value="Peptidase_M20_dimer"/>
</dbReference>
<dbReference type="AlphaFoldDB" id="A0A1T4VVQ3"/>
<keyword evidence="1 4" id="KW-0378">Hydrolase</keyword>
<dbReference type="Gene3D" id="3.30.70.360">
    <property type="match status" value="1"/>
</dbReference>
<dbReference type="STRING" id="83771.SAMN02910357_02399"/>
<proteinExistence type="predicted"/>
<dbReference type="PANTHER" id="PTHR11014:SF63">
    <property type="entry name" value="METALLOPEPTIDASE, PUTATIVE (AFU_ORTHOLOGUE AFUA_6G09600)-RELATED"/>
    <property type="match status" value="1"/>
</dbReference>
<dbReference type="Pfam" id="PF01546">
    <property type="entry name" value="Peptidase_M20"/>
    <property type="match status" value="1"/>
</dbReference>
<dbReference type="Gene3D" id="3.40.630.10">
    <property type="entry name" value="Zn peptidases"/>
    <property type="match status" value="1"/>
</dbReference>
<evidence type="ECO:0000313" key="5">
    <source>
        <dbReference type="Proteomes" id="UP000242432"/>
    </source>
</evidence>
<dbReference type="PANTHER" id="PTHR11014">
    <property type="entry name" value="PEPTIDASE M20 FAMILY MEMBER"/>
    <property type="match status" value="1"/>
</dbReference>
<evidence type="ECO:0000256" key="2">
    <source>
        <dbReference type="PIRSR" id="PIRSR005962-1"/>
    </source>
</evidence>
<reference evidence="5" key="1">
    <citation type="submission" date="2017-02" db="EMBL/GenBank/DDBJ databases">
        <authorList>
            <person name="Varghese N."/>
            <person name="Submissions S."/>
        </authorList>
    </citation>
    <scope>NUCLEOTIDE SEQUENCE [LARGE SCALE GENOMIC DNA]</scope>
    <source>
        <strain evidence="5">DSM 3072</strain>
    </source>
</reference>
<dbReference type="InterPro" id="IPR002933">
    <property type="entry name" value="Peptidase_M20"/>
</dbReference>
<dbReference type="Proteomes" id="UP000242432">
    <property type="component" value="Unassembled WGS sequence"/>
</dbReference>
<sequence length="375" mass="40751">MNLDIKEYIEKEFYYLHSHPELSYKEIETTKRLKEDLQSNGIKVLPYELDTGVVGEIGSGDKTVAIRADIDALPVTEETTLPYKSLTPGVMHACGHDSHAALVLGAALLLKQQEDKLKGRVKIIFQPAEEAPGGAQKIIDAGALDDVQAIFGAHSCPLYEVGTLGLTGGPTHAAVEKFEVHFEGSGTHAAHPNLGQDTILIASHFITAVQSIVSREIDPIDSAVVSITHIQAGTTWNVIPQTAFLEGTIRTYTKDSRAKAKKRFEEIAKGVAATFGIRVSIKWTVEIPATFNDYKLLELAQKTALSTGFKVEEAPRSLGGEDFSLYQEKIPGFFTLVGTGKSYPNHNPKFSVDPSALFPAAKYVAELAKAYLEAE</sequence>
<dbReference type="RefSeq" id="WP_078929433.1">
    <property type="nucleotide sequence ID" value="NZ_FUXX01000052.1"/>
</dbReference>
<dbReference type="SUPFAM" id="SSF55031">
    <property type="entry name" value="Bacterial exopeptidase dimerisation domain"/>
    <property type="match status" value="1"/>
</dbReference>
<dbReference type="SUPFAM" id="SSF53187">
    <property type="entry name" value="Zn-dependent exopeptidases"/>
    <property type="match status" value="1"/>
</dbReference>
<feature type="binding site" evidence="2">
    <location>
        <position position="96"/>
    </location>
    <ligand>
        <name>Mn(2+)</name>
        <dbReference type="ChEBI" id="CHEBI:29035"/>
        <label>2</label>
    </ligand>
</feature>
<keyword evidence="2" id="KW-0464">Manganese</keyword>
<accession>A0A1T4VVQ3</accession>
<dbReference type="InterPro" id="IPR017439">
    <property type="entry name" value="Amidohydrolase"/>
</dbReference>
<evidence type="ECO:0000313" key="4">
    <source>
        <dbReference type="EMBL" id="SKA68895.1"/>
    </source>
</evidence>
<dbReference type="GO" id="GO:0046872">
    <property type="term" value="F:metal ion binding"/>
    <property type="evidence" value="ECO:0007669"/>
    <property type="project" value="UniProtKB-KW"/>
</dbReference>
<dbReference type="FunFam" id="3.30.70.360:FF:000001">
    <property type="entry name" value="N-acetyldiaminopimelate deacetylase"/>
    <property type="match status" value="1"/>
</dbReference>
<organism evidence="4 5">
    <name type="scientific">Succinivibrio dextrinosolvens DSM 3072</name>
    <dbReference type="NCBI Taxonomy" id="1123324"/>
    <lineage>
        <taxon>Bacteria</taxon>
        <taxon>Pseudomonadati</taxon>
        <taxon>Pseudomonadota</taxon>
        <taxon>Gammaproteobacteria</taxon>
        <taxon>Aeromonadales</taxon>
        <taxon>Succinivibrionaceae</taxon>
        <taxon>Succinivibrio</taxon>
    </lineage>
</organism>
<evidence type="ECO:0000259" key="3">
    <source>
        <dbReference type="Pfam" id="PF07687"/>
    </source>
</evidence>
<feature type="binding site" evidence="2">
    <location>
        <position position="94"/>
    </location>
    <ligand>
        <name>Mn(2+)</name>
        <dbReference type="ChEBI" id="CHEBI:29035"/>
        <label>2</label>
    </ligand>
</feature>
<gene>
    <name evidence="4" type="ORF">SAMN02745213_02121</name>
</gene>
<dbReference type="GO" id="GO:0050118">
    <property type="term" value="F:N-acetyldiaminopimelate deacetylase activity"/>
    <property type="evidence" value="ECO:0007669"/>
    <property type="project" value="UniProtKB-ARBA"/>
</dbReference>